<evidence type="ECO:0000313" key="3">
    <source>
        <dbReference type="EMBL" id="CAE7940665.1"/>
    </source>
</evidence>
<dbReference type="PANTHER" id="PTHR43872">
    <property type="entry name" value="MONOOXYGENASE, PUTATIVE (AFU_ORTHOLOGUE AFUA_8G02570)-RELATED"/>
    <property type="match status" value="1"/>
</dbReference>
<name>A0A813C6U8_9DINO</name>
<dbReference type="PANTHER" id="PTHR43872:SF1">
    <property type="entry name" value="MONOOXYGENASE, PUTATIVE (AFU_ORTHOLOGUE AFUA_8G02570)-RELATED"/>
    <property type="match status" value="1"/>
</dbReference>
<keyword evidence="2" id="KW-0503">Monooxygenase</keyword>
<dbReference type="Gene3D" id="3.50.50.60">
    <property type="entry name" value="FAD/NAD(P)-binding domain"/>
    <property type="match status" value="1"/>
</dbReference>
<gene>
    <name evidence="3" type="primary">almA</name>
    <name evidence="3" type="ORF">SNEC2469_LOCUS33981</name>
</gene>
<evidence type="ECO:0000313" key="4">
    <source>
        <dbReference type="Proteomes" id="UP000601435"/>
    </source>
</evidence>
<keyword evidence="4" id="KW-1185">Reference proteome</keyword>
<dbReference type="EMBL" id="CAJNJA010091974">
    <property type="protein sequence ID" value="CAE7940665.1"/>
    <property type="molecule type" value="Genomic_DNA"/>
</dbReference>
<dbReference type="AlphaFoldDB" id="A0A813C6U8"/>
<dbReference type="Proteomes" id="UP000601435">
    <property type="component" value="Unassembled WGS sequence"/>
</dbReference>
<keyword evidence="2" id="KW-0560">Oxidoreductase</keyword>
<dbReference type="Pfam" id="PF13738">
    <property type="entry name" value="Pyr_redox_3"/>
    <property type="match status" value="1"/>
</dbReference>
<dbReference type="SUPFAM" id="SSF51905">
    <property type="entry name" value="FAD/NAD(P)-binding domain"/>
    <property type="match status" value="2"/>
</dbReference>
<dbReference type="OrthoDB" id="66881at2759"/>
<evidence type="ECO:0000256" key="1">
    <source>
        <dbReference type="ARBA" id="ARBA00001974"/>
    </source>
</evidence>
<feature type="non-terminal residue" evidence="3">
    <location>
        <position position="536"/>
    </location>
</feature>
<sequence>MGDVDVVVLGAGLSGIFLAHSLQSEGCRSFAVLDRRKGIGGMWAELKFPGLRTDSPMGLYAYSFHPSATTTRMMPTREELLEYFHEVVDEHRLAQYMHFEQHVRRAEFDSRKARWTLTTATGTRWTCRHVLNCTGYFDLFDPYIPKIPGMADFAGRLVHTHSWPEDMSLEGKRVILVGSGASAVTAAPALAEQAQSVVMLQRSPSYIKSAPLRHAPWSAWAIAAWLVRGGGVFRWLGRCLFALIFRRLRREALREAKDYNEKRHAWSAGCPEALAARLRESRAAVDAVVDRLPELRRHFTPSYQVFEQRTCFAPGDEFFMAIQRGRLSIVTAHIDRFTRTGLRLQALTESESRLAETFGEPETPEHLEADVVVLATGHKLSLLGDVELLVDGCPQKMGEKMAYQGGLMVSDVPNLFNFSGYFKGTYTLRLEAEVPLVLRILQFMDTRGYARVVPRWRGGEEDVDPCPQVGLITSAAGYADSAWQGPNYAKRDAAWRRRPSVGKQMPWRGGWNYYEDWSHCHEAQLEDGTLEYGVAQ</sequence>
<dbReference type="InterPro" id="IPR051820">
    <property type="entry name" value="FAD-binding_MO"/>
</dbReference>
<evidence type="ECO:0000256" key="2">
    <source>
        <dbReference type="ARBA" id="ARBA00023033"/>
    </source>
</evidence>
<comment type="caution">
    <text evidence="3">The sequence shown here is derived from an EMBL/GenBank/DDBJ whole genome shotgun (WGS) entry which is preliminary data.</text>
</comment>
<comment type="cofactor">
    <cofactor evidence="1">
        <name>FAD</name>
        <dbReference type="ChEBI" id="CHEBI:57692"/>
    </cofactor>
</comment>
<dbReference type="InterPro" id="IPR036188">
    <property type="entry name" value="FAD/NAD-bd_sf"/>
</dbReference>
<proteinExistence type="predicted"/>
<organism evidence="3 4">
    <name type="scientific">Symbiodinium necroappetens</name>
    <dbReference type="NCBI Taxonomy" id="1628268"/>
    <lineage>
        <taxon>Eukaryota</taxon>
        <taxon>Sar</taxon>
        <taxon>Alveolata</taxon>
        <taxon>Dinophyceae</taxon>
        <taxon>Suessiales</taxon>
        <taxon>Symbiodiniaceae</taxon>
        <taxon>Symbiodinium</taxon>
    </lineage>
</organism>
<dbReference type="GO" id="GO:0004497">
    <property type="term" value="F:monooxygenase activity"/>
    <property type="evidence" value="ECO:0007669"/>
    <property type="project" value="UniProtKB-KW"/>
</dbReference>
<reference evidence="3" key="1">
    <citation type="submission" date="2021-02" db="EMBL/GenBank/DDBJ databases">
        <authorList>
            <person name="Dougan E. K."/>
            <person name="Rhodes N."/>
            <person name="Thang M."/>
            <person name="Chan C."/>
        </authorList>
    </citation>
    <scope>NUCLEOTIDE SEQUENCE</scope>
</reference>
<protein>
    <submittedName>
        <fullName evidence="3">AlmA protein</fullName>
    </submittedName>
</protein>
<accession>A0A813C6U8</accession>